<dbReference type="InterPro" id="IPR020084">
    <property type="entry name" value="NUDIX_hydrolase_CS"/>
</dbReference>
<dbReference type="PROSITE" id="PS51462">
    <property type="entry name" value="NUDIX"/>
    <property type="match status" value="1"/>
</dbReference>
<protein>
    <submittedName>
        <fullName evidence="4">NUDIX domain-containing protein</fullName>
    </submittedName>
</protein>
<organism evidence="4 5">
    <name type="scientific">Devosia neptuniae</name>
    <dbReference type="NCBI Taxonomy" id="191302"/>
    <lineage>
        <taxon>Bacteria</taxon>
        <taxon>Pseudomonadati</taxon>
        <taxon>Pseudomonadota</taxon>
        <taxon>Alphaproteobacteria</taxon>
        <taxon>Hyphomicrobiales</taxon>
        <taxon>Devosiaceae</taxon>
        <taxon>Devosia</taxon>
    </lineage>
</organism>
<sequence length="151" mass="16894">MMAHRISAGALVLRDNKILLVRHFRPSIHDFWAPPGGGVEGEEELSAAAERETFEETGLRVRAGAMAYIDELFDDSERMIKFWFLADYVSGELDITANPAAGESICEAGWFARDKLPKGHVFIGPADGQFWEDLKTGFPAPIKLPLRRMLF</sequence>
<proteinExistence type="predicted"/>
<keyword evidence="2" id="KW-0378">Hydrolase</keyword>
<dbReference type="RefSeq" id="WP_262170841.1">
    <property type="nucleotide sequence ID" value="NZ_CP104965.1"/>
</dbReference>
<dbReference type="SUPFAM" id="SSF55811">
    <property type="entry name" value="Nudix"/>
    <property type="match status" value="1"/>
</dbReference>
<feature type="domain" description="Nudix hydrolase" evidence="3">
    <location>
        <begin position="3"/>
        <end position="136"/>
    </location>
</feature>
<dbReference type="InterPro" id="IPR015797">
    <property type="entry name" value="NUDIX_hydrolase-like_dom_sf"/>
</dbReference>
<keyword evidence="5" id="KW-1185">Reference proteome</keyword>
<reference evidence="4 5" key="1">
    <citation type="submission" date="2022-09" db="EMBL/GenBank/DDBJ databases">
        <title>Interaction between co-microsymbionts with complementary sets of symbiotic genes in legume-rhizobium systems.</title>
        <authorList>
            <person name="Safronova V."/>
            <person name="Sazanova A."/>
            <person name="Afonin A."/>
            <person name="Chirak E."/>
        </authorList>
    </citation>
    <scope>NUCLEOTIDE SEQUENCE [LARGE SCALE GENOMIC DNA]</scope>
    <source>
        <strain evidence="4 5">A18/4-1</strain>
    </source>
</reference>
<dbReference type="InterPro" id="IPR000086">
    <property type="entry name" value="NUDIX_hydrolase_dom"/>
</dbReference>
<dbReference type="PANTHER" id="PTHR43046">
    <property type="entry name" value="GDP-MANNOSE MANNOSYL HYDROLASE"/>
    <property type="match status" value="1"/>
</dbReference>
<dbReference type="PANTHER" id="PTHR43046:SF16">
    <property type="entry name" value="ADP-RIBOSE PYROPHOSPHATASE YJHB-RELATED"/>
    <property type="match status" value="1"/>
</dbReference>
<evidence type="ECO:0000313" key="5">
    <source>
        <dbReference type="Proteomes" id="UP001061862"/>
    </source>
</evidence>
<dbReference type="EMBL" id="CP104965">
    <property type="protein sequence ID" value="UXN71337.1"/>
    <property type="molecule type" value="Genomic_DNA"/>
</dbReference>
<evidence type="ECO:0000313" key="4">
    <source>
        <dbReference type="EMBL" id="UXN71337.1"/>
    </source>
</evidence>
<dbReference type="Pfam" id="PF00293">
    <property type="entry name" value="NUDIX"/>
    <property type="match status" value="1"/>
</dbReference>
<gene>
    <name evidence="4" type="ORF">N8A98_09230</name>
</gene>
<evidence type="ECO:0000259" key="3">
    <source>
        <dbReference type="PROSITE" id="PS51462"/>
    </source>
</evidence>
<dbReference type="Gene3D" id="3.90.79.10">
    <property type="entry name" value="Nucleoside Triphosphate Pyrophosphohydrolase"/>
    <property type="match status" value="1"/>
</dbReference>
<evidence type="ECO:0000256" key="2">
    <source>
        <dbReference type="ARBA" id="ARBA00022801"/>
    </source>
</evidence>
<dbReference type="Proteomes" id="UP001061862">
    <property type="component" value="Chromosome"/>
</dbReference>
<comment type="cofactor">
    <cofactor evidence="1">
        <name>Mg(2+)</name>
        <dbReference type="ChEBI" id="CHEBI:18420"/>
    </cofactor>
</comment>
<name>A0ABY6CJ25_9HYPH</name>
<dbReference type="PROSITE" id="PS00893">
    <property type="entry name" value="NUDIX_BOX"/>
    <property type="match status" value="1"/>
</dbReference>
<evidence type="ECO:0000256" key="1">
    <source>
        <dbReference type="ARBA" id="ARBA00001946"/>
    </source>
</evidence>
<accession>A0ABY6CJ25</accession>